<accession>A0A3S5F1M9</accession>
<dbReference type="CDD" id="cd02146">
    <property type="entry name" value="NfsA-like"/>
    <property type="match status" value="1"/>
</dbReference>
<keyword evidence="2 5" id="KW-0285">Flavoprotein</keyword>
<keyword evidence="4 5" id="KW-0560">Oxidoreductase</keyword>
<evidence type="ECO:0000256" key="4">
    <source>
        <dbReference type="ARBA" id="ARBA00023002"/>
    </source>
</evidence>
<dbReference type="Proteomes" id="UP000624159">
    <property type="component" value="Unassembled WGS sequence"/>
</dbReference>
<dbReference type="InterPro" id="IPR029479">
    <property type="entry name" value="Nitroreductase"/>
</dbReference>
<name>A0A3S5F1M9_SERRU</name>
<keyword evidence="10" id="KW-1185">Reference proteome</keyword>
<dbReference type="Pfam" id="PF00881">
    <property type="entry name" value="Nitroreductase"/>
    <property type="match status" value="1"/>
</dbReference>
<proteinExistence type="inferred from homology"/>
<organism evidence="8 9">
    <name type="scientific">Serratia rubidaea</name>
    <name type="common">Serratia marinorubra</name>
    <dbReference type="NCBI Taxonomy" id="61652"/>
    <lineage>
        <taxon>Bacteria</taxon>
        <taxon>Pseudomonadati</taxon>
        <taxon>Pseudomonadota</taxon>
        <taxon>Gammaproteobacteria</taxon>
        <taxon>Enterobacterales</taxon>
        <taxon>Yersiniaceae</taxon>
        <taxon>Serratia</taxon>
    </lineage>
</organism>
<evidence type="ECO:0000313" key="10">
    <source>
        <dbReference type="Proteomes" id="UP000624159"/>
    </source>
</evidence>
<dbReference type="GO" id="GO:0008752">
    <property type="term" value="F:FMN reductase [NAD(P)H] activity"/>
    <property type="evidence" value="ECO:0007669"/>
    <property type="project" value="UniProtKB-EC"/>
</dbReference>
<dbReference type="PANTHER" id="PTHR43425:SF2">
    <property type="entry name" value="OXYGEN-INSENSITIVE NADPH NITROREDUCTASE"/>
    <property type="match status" value="1"/>
</dbReference>
<reference evidence="7 10" key="2">
    <citation type="submission" date="2020-11" db="EMBL/GenBank/DDBJ databases">
        <title>Enhanced detection system for hospital associated transmission using whole genome sequencing surveillance.</title>
        <authorList>
            <person name="Harrison L.H."/>
            <person name="Van Tyne D."/>
            <person name="Marsh J.W."/>
            <person name="Griffith M.P."/>
            <person name="Snyder D.J."/>
            <person name="Cooper V.S."/>
            <person name="Mustapha M."/>
        </authorList>
    </citation>
    <scope>NUCLEOTIDE SEQUENCE [LARGE SCALE GENOMIC DNA]</scope>
    <source>
        <strain evidence="7 10">SER00230</strain>
    </source>
</reference>
<dbReference type="InterPro" id="IPR016446">
    <property type="entry name" value="Flavin_OxRdtase_Frp"/>
</dbReference>
<sequence>MNQTIDLLTSHRSERSYLDLPIADEVLDSIIAAAHLAPTSVNSQQVSLVVTRDPVQRARIAEIAGGQAWIAQAPVFITVVLDMHKTRLGIAMGGQQQTAHQSIESLISGSTDVGIALGALMTAARSHGLGIVPIGGIRRDPQALIELLQLPELTFPVAGLVIGHVDRGAQQKPRLPIGSFRHEERYQRETLPDAIKAYNRTLSDYWQQTGRADGDDWSRNTASYYQHIYFPNVLPAIQQQGFKLDK</sequence>
<dbReference type="AlphaFoldDB" id="A0A3S5F1M9"/>
<feature type="domain" description="Nitroreductase" evidence="6">
    <location>
        <begin position="9"/>
        <end position="164"/>
    </location>
</feature>
<dbReference type="Gene3D" id="3.40.109.10">
    <property type="entry name" value="NADH Oxidase"/>
    <property type="match status" value="1"/>
</dbReference>
<dbReference type="RefSeq" id="WP_126531314.1">
    <property type="nucleotide sequence ID" value="NZ_JADULK010000005.1"/>
</dbReference>
<evidence type="ECO:0000313" key="7">
    <source>
        <dbReference type="EMBL" id="MBH1930268.1"/>
    </source>
</evidence>
<dbReference type="SUPFAM" id="SSF55469">
    <property type="entry name" value="FMN-dependent nitroreductase-like"/>
    <property type="match status" value="1"/>
</dbReference>
<dbReference type="EC" id="1.5.1.39" evidence="8"/>
<comment type="similarity">
    <text evidence="1 5">Belongs to the flavin oxidoreductase frp family.</text>
</comment>
<dbReference type="PIRSF" id="PIRSF005426">
    <property type="entry name" value="Frp"/>
    <property type="match status" value="1"/>
</dbReference>
<evidence type="ECO:0000313" key="9">
    <source>
        <dbReference type="Proteomes" id="UP000281904"/>
    </source>
</evidence>
<dbReference type="EMBL" id="JADULK010000005">
    <property type="protein sequence ID" value="MBH1930268.1"/>
    <property type="molecule type" value="Genomic_DNA"/>
</dbReference>
<protein>
    <submittedName>
        <fullName evidence="8">FMN reductase [NAD(P)H]</fullName>
        <ecNumber evidence="8">1.5.1.39</ecNumber>
    </submittedName>
    <submittedName>
        <fullName evidence="7">NADPH-dependent oxidoreductase</fullName>
    </submittedName>
</protein>
<reference evidence="8 9" key="1">
    <citation type="submission" date="2018-12" db="EMBL/GenBank/DDBJ databases">
        <authorList>
            <consortium name="Pathogen Informatics"/>
        </authorList>
    </citation>
    <scope>NUCLEOTIDE SEQUENCE [LARGE SCALE GENOMIC DNA]</scope>
    <source>
        <strain evidence="8 9">NCTC10036</strain>
    </source>
</reference>
<dbReference type="PANTHER" id="PTHR43425">
    <property type="entry name" value="OXYGEN-INSENSITIVE NADPH NITROREDUCTASE"/>
    <property type="match status" value="1"/>
</dbReference>
<keyword evidence="5" id="KW-0521">NADP</keyword>
<evidence type="ECO:0000256" key="5">
    <source>
        <dbReference type="PIRNR" id="PIRNR005426"/>
    </source>
</evidence>
<evidence type="ECO:0000256" key="2">
    <source>
        <dbReference type="ARBA" id="ARBA00022630"/>
    </source>
</evidence>
<evidence type="ECO:0000256" key="3">
    <source>
        <dbReference type="ARBA" id="ARBA00022643"/>
    </source>
</evidence>
<gene>
    <name evidence="8" type="primary">nfrA2_1</name>
    <name evidence="7" type="ORF">I5U13_11445</name>
    <name evidence="8" type="ORF">NCTC10036_02184</name>
</gene>
<evidence type="ECO:0000259" key="6">
    <source>
        <dbReference type="Pfam" id="PF00881"/>
    </source>
</evidence>
<dbReference type="EMBL" id="LR134493">
    <property type="protein sequence ID" value="VEI65224.1"/>
    <property type="molecule type" value="Genomic_DNA"/>
</dbReference>
<dbReference type="InterPro" id="IPR000415">
    <property type="entry name" value="Nitroreductase-like"/>
</dbReference>
<keyword evidence="3 5" id="KW-0288">FMN</keyword>
<evidence type="ECO:0000256" key="1">
    <source>
        <dbReference type="ARBA" id="ARBA00008366"/>
    </source>
</evidence>
<evidence type="ECO:0000313" key="8">
    <source>
        <dbReference type="EMBL" id="VEI65224.1"/>
    </source>
</evidence>
<dbReference type="Proteomes" id="UP000281904">
    <property type="component" value="Chromosome"/>
</dbReference>